<evidence type="ECO:0000313" key="2">
    <source>
        <dbReference type="Proteomes" id="UP000232688"/>
    </source>
</evidence>
<dbReference type="EMBL" id="LLXH01001910">
    <property type="protein sequence ID" value="PKC57161.1"/>
    <property type="molecule type" value="Genomic_DNA"/>
</dbReference>
<protein>
    <submittedName>
        <fullName evidence="1">Uncharacterized protein</fullName>
    </submittedName>
</protein>
<evidence type="ECO:0000313" key="1">
    <source>
        <dbReference type="EMBL" id="PKC57161.1"/>
    </source>
</evidence>
<accession>A0A2I1FAB3</accession>
<proteinExistence type="predicted"/>
<reference evidence="1 2" key="1">
    <citation type="submission" date="2017-10" db="EMBL/GenBank/DDBJ databases">
        <title>Extensive intraspecific genome diversity in a model arbuscular mycorrhizal fungus.</title>
        <authorList>
            <person name="Chen E.C.H."/>
            <person name="Morin E."/>
            <person name="Baudet D."/>
            <person name="Noel J."/>
            <person name="Ndikumana S."/>
            <person name="Charron P."/>
            <person name="St-Onge C."/>
            <person name="Giorgi J."/>
            <person name="Grigoriev I.V."/>
            <person name="Roux C."/>
            <person name="Martin F.M."/>
            <person name="Corradi N."/>
        </authorList>
    </citation>
    <scope>NUCLEOTIDE SEQUENCE [LARGE SCALE GENOMIC DNA]</scope>
    <source>
        <strain evidence="1 2">A1</strain>
    </source>
</reference>
<dbReference type="AlphaFoldDB" id="A0A2I1FAB3"/>
<reference evidence="1 2" key="2">
    <citation type="submission" date="2017-10" db="EMBL/GenBank/DDBJ databases">
        <title>Genome analyses suggest a sexual origin of heterokaryosis in a supposedly ancient asexual fungus.</title>
        <authorList>
            <person name="Corradi N."/>
            <person name="Sedzielewska K."/>
            <person name="Noel J."/>
            <person name="Charron P."/>
            <person name="Farinelli L."/>
            <person name="Marton T."/>
            <person name="Kruger M."/>
            <person name="Pelin A."/>
            <person name="Brachmann A."/>
            <person name="Corradi N."/>
        </authorList>
    </citation>
    <scope>NUCLEOTIDE SEQUENCE [LARGE SCALE GENOMIC DNA]</scope>
    <source>
        <strain evidence="1 2">A1</strain>
    </source>
</reference>
<sequence>MKLLAPYNGENEEILKETLNEQREVCNNIKLGSFIKRDDRRLKENSGSWTILHYLVTEILKVKGYVFYYQQLNPLAPEDHPDHYYQLTLSNDLWLKNGKKFGNFCIGLDGKYDLNNDHALVLTMVIENNAGYATPLAFAIQTIKQNILCDHKGCNHEWYYQDLPSENGFERISKYANTQLWNPFVMINKHRPSKIAIQNLLRGSILCWFHIMKTIGKNFTHWNISWSIRYP</sequence>
<dbReference type="Proteomes" id="UP000232688">
    <property type="component" value="Unassembled WGS sequence"/>
</dbReference>
<comment type="caution">
    <text evidence="1">The sequence shown here is derived from an EMBL/GenBank/DDBJ whole genome shotgun (WGS) entry which is preliminary data.</text>
</comment>
<dbReference type="OrthoDB" id="2424037at2759"/>
<dbReference type="VEuPathDB" id="FungiDB:RhiirA1_472930"/>
<gene>
    <name evidence="1" type="ORF">RhiirA1_472930</name>
</gene>
<organism evidence="1 2">
    <name type="scientific">Rhizophagus irregularis</name>
    <dbReference type="NCBI Taxonomy" id="588596"/>
    <lineage>
        <taxon>Eukaryota</taxon>
        <taxon>Fungi</taxon>
        <taxon>Fungi incertae sedis</taxon>
        <taxon>Mucoromycota</taxon>
        <taxon>Glomeromycotina</taxon>
        <taxon>Glomeromycetes</taxon>
        <taxon>Glomerales</taxon>
        <taxon>Glomeraceae</taxon>
        <taxon>Rhizophagus</taxon>
    </lineage>
</organism>
<name>A0A2I1FAB3_9GLOM</name>